<name>A0A2S6GVV7_9GAMM</name>
<accession>A0A2S6GVV7</accession>
<keyword evidence="2" id="KW-1185">Reference proteome</keyword>
<comment type="caution">
    <text evidence="1">The sequence shown here is derived from an EMBL/GenBank/DDBJ whole genome shotgun (WGS) entry which is preliminary data.</text>
</comment>
<organism evidence="1 2">
    <name type="scientific">Methylobacter tundripaludum</name>
    <dbReference type="NCBI Taxonomy" id="173365"/>
    <lineage>
        <taxon>Bacteria</taxon>
        <taxon>Pseudomonadati</taxon>
        <taxon>Pseudomonadota</taxon>
        <taxon>Gammaproteobacteria</taxon>
        <taxon>Methylococcales</taxon>
        <taxon>Methylococcaceae</taxon>
        <taxon>Methylobacter</taxon>
    </lineage>
</organism>
<dbReference type="AlphaFoldDB" id="A0A2S6GVV7"/>
<proteinExistence type="predicted"/>
<reference evidence="1 2" key="1">
    <citation type="submission" date="2018-02" db="EMBL/GenBank/DDBJ databases">
        <title>Subsurface microbial communities from deep shales in Ohio and West Virginia, USA.</title>
        <authorList>
            <person name="Wrighton K."/>
        </authorList>
    </citation>
    <scope>NUCLEOTIDE SEQUENCE [LARGE SCALE GENOMIC DNA]</scope>
    <source>
        <strain evidence="1 2">OWC-G53F</strain>
    </source>
</reference>
<protein>
    <submittedName>
        <fullName evidence="1">Uncharacterized protein</fullName>
    </submittedName>
</protein>
<dbReference type="EMBL" id="PTIY01000010">
    <property type="protein sequence ID" value="PPK69281.1"/>
    <property type="molecule type" value="Genomic_DNA"/>
</dbReference>
<dbReference type="RefSeq" id="WP_104424325.1">
    <property type="nucleotide sequence ID" value="NZ_PTIY01000010.1"/>
</dbReference>
<sequence>MSETNRTTWDFLADTYWYVTYPDLPALQFSPDDNVLTWKGDQTVWHISGYKNGYFWGVSSALLFDQGEHNSKHSGSPRQWSLLGTVTADGQVQITFIRSGRREDAIITGFGRMSKIGEQWVFQMQMSTSSSGNQTLHWANMMQTKEGEASWDQLPGVNYSVPSMLEGASYPQFADA</sequence>
<evidence type="ECO:0000313" key="1">
    <source>
        <dbReference type="EMBL" id="PPK69281.1"/>
    </source>
</evidence>
<dbReference type="OrthoDB" id="9182504at2"/>
<dbReference type="Proteomes" id="UP000238071">
    <property type="component" value="Unassembled WGS sequence"/>
</dbReference>
<gene>
    <name evidence="1" type="ORF">B0F88_11067</name>
</gene>
<evidence type="ECO:0000313" key="2">
    <source>
        <dbReference type="Proteomes" id="UP000238071"/>
    </source>
</evidence>